<evidence type="ECO:0000313" key="3">
    <source>
        <dbReference type="Proteomes" id="UP001208689"/>
    </source>
</evidence>
<dbReference type="InterPro" id="IPR036388">
    <property type="entry name" value="WH-like_DNA-bd_sf"/>
</dbReference>
<dbReference type="Gene3D" id="1.10.10.10">
    <property type="entry name" value="Winged helix-like DNA-binding domain superfamily/Winged helix DNA-binding domain"/>
    <property type="match status" value="1"/>
</dbReference>
<dbReference type="InterPro" id="IPR036390">
    <property type="entry name" value="WH_DNA-bd_sf"/>
</dbReference>
<dbReference type="InterPro" id="IPR001845">
    <property type="entry name" value="HTH_ArsR_DNA-bd_dom"/>
</dbReference>
<dbReference type="CDD" id="cd00090">
    <property type="entry name" value="HTH_ARSR"/>
    <property type="match status" value="1"/>
</dbReference>
<protein>
    <recommendedName>
        <fullName evidence="1">HTH arsR-type domain-containing protein</fullName>
    </recommendedName>
</protein>
<keyword evidence="3" id="KW-1185">Reference proteome</keyword>
<gene>
    <name evidence="2" type="ORF">NEF87_001068</name>
</gene>
<dbReference type="InterPro" id="IPR011991">
    <property type="entry name" value="ArsR-like_HTH"/>
</dbReference>
<dbReference type="SMART" id="SM00418">
    <property type="entry name" value="HTH_ARSR"/>
    <property type="match status" value="1"/>
</dbReference>
<evidence type="ECO:0000259" key="1">
    <source>
        <dbReference type="SMART" id="SM00418"/>
    </source>
</evidence>
<feature type="domain" description="HTH arsR-type" evidence="1">
    <location>
        <begin position="23"/>
        <end position="97"/>
    </location>
</feature>
<reference evidence="2" key="1">
    <citation type="submission" date="2022-09" db="EMBL/GenBank/DDBJ databases">
        <title>Actin cytoskeleton and complex cell architecture in an #Asgard archaeon.</title>
        <authorList>
            <person name="Ponce Toledo R.I."/>
            <person name="Schleper C."/>
            <person name="Rodrigues Oliveira T."/>
            <person name="Wollweber F."/>
            <person name="Xu J."/>
            <person name="Rittmann S."/>
            <person name="Klingl A."/>
            <person name="Pilhofer M."/>
        </authorList>
    </citation>
    <scope>NUCLEOTIDE SEQUENCE</scope>
    <source>
        <strain evidence="2">B-35</strain>
    </source>
</reference>
<dbReference type="SUPFAM" id="SSF46785">
    <property type="entry name" value="Winged helix' DNA-binding domain"/>
    <property type="match status" value="1"/>
</dbReference>
<organism evidence="2 3">
    <name type="scientific">Candidatus Lokiarchaeum ossiferum</name>
    <dbReference type="NCBI Taxonomy" id="2951803"/>
    <lineage>
        <taxon>Archaea</taxon>
        <taxon>Promethearchaeati</taxon>
        <taxon>Promethearchaeota</taxon>
        <taxon>Promethearchaeia</taxon>
        <taxon>Promethearchaeales</taxon>
        <taxon>Promethearchaeaceae</taxon>
        <taxon>Candidatus Lokiarchaeum</taxon>
    </lineage>
</organism>
<evidence type="ECO:0000313" key="2">
    <source>
        <dbReference type="EMBL" id="UYP44783.1"/>
    </source>
</evidence>
<accession>A0ABY6HMP7</accession>
<sequence length="465" mass="53733">MDSCDALGEMQKRLFDGEEFIIPLSKAISHPFRYKIMIFLYSKARSFQYLEQKLIIGRTALSNHLKHLLDAKLIRKPERGHYISTENGKLFLKIFLDYYNKIKVKELNKAREIQQLYKPKYQKAGEFFSFHVSNPAIYHQSWLSFLGAFLGVLKSHNGKWELYELGGMTGYFFITNVANNLLCPSGPTALSKYIWESMNKQVESLGIHIQHYLDLVSYPSNEQLSPKDHLRALKFKNWVIDQLKTTKNPIIAWGIPIPEFGIINGIQNNQYICSTFRHLINMEDDPVFFEHLQAPGGLWGYSLEIQEHFGQEKYKEEWDLSSLKLGLKFNTETPATEGYTNGIQAYSEWAQNLESLSHTESDYHGNSYVGACLCEQKAGLSKYLQSMSDRYSGKPQAEYLHLAAKEYQQVADILQKFTQIFPFSLRGSFSNSDRKKGSGLLRSIPPFEEEALKYLRNAIKFWNLE</sequence>
<dbReference type="Proteomes" id="UP001208689">
    <property type="component" value="Chromosome"/>
</dbReference>
<proteinExistence type="predicted"/>
<dbReference type="EMBL" id="CP104013">
    <property type="protein sequence ID" value="UYP44783.1"/>
    <property type="molecule type" value="Genomic_DNA"/>
</dbReference>
<name>A0ABY6HMP7_9ARCH</name>